<sequence length="276" mass="27187">MPAPPSVTGMTPTLARRAGAVTLIAVTAAALAGCGGGIGARLTYDDTEKVKVSEIVLTGGSGDVTVTTAAIADTRIKRIVRSNGSDDPRASYELTGTVLTLDTNCGPHCQVSYEIQAPTGVAVRGKLGSGDLTLSDIGSADVTVGSGGAAVDRASGAVSLKAGSGDILANDLLGETTLVTGSGDVEARGLSGGKAVRAQTGSGDVTVEVTQVASVTARTGSGNIELMVPDGAYQVKTRTGSGDAELLGVVNDATAKNVIEVQTGSGDATITAIPGS</sequence>
<dbReference type="Gene3D" id="2.160.20.120">
    <property type="match status" value="1"/>
</dbReference>
<keyword evidence="4" id="KW-1185">Reference proteome</keyword>
<organism evidence="3 4">
    <name type="scientific">Actinoplanes auranticolor</name>
    <dbReference type="NCBI Taxonomy" id="47988"/>
    <lineage>
        <taxon>Bacteria</taxon>
        <taxon>Bacillati</taxon>
        <taxon>Actinomycetota</taxon>
        <taxon>Actinomycetes</taxon>
        <taxon>Micromonosporales</taxon>
        <taxon>Micromonosporaceae</taxon>
        <taxon>Actinoplanes</taxon>
    </lineage>
</organism>
<dbReference type="InterPro" id="IPR025164">
    <property type="entry name" value="Toastrack_DUF4097"/>
</dbReference>
<keyword evidence="1" id="KW-0472">Membrane</keyword>
<reference evidence="3" key="1">
    <citation type="submission" date="2021-03" db="EMBL/GenBank/DDBJ databases">
        <title>Whole genome shotgun sequence of Actinoplanes auranticolor NBRC 12245.</title>
        <authorList>
            <person name="Komaki H."/>
            <person name="Tamura T."/>
        </authorList>
    </citation>
    <scope>NUCLEOTIDE SEQUENCE</scope>
    <source>
        <strain evidence="3">NBRC 12245</strain>
    </source>
</reference>
<protein>
    <recommendedName>
        <fullName evidence="2">DUF4097 domain-containing protein</fullName>
    </recommendedName>
</protein>
<dbReference type="AlphaFoldDB" id="A0A919SDT5"/>
<feature type="transmembrane region" description="Helical" evidence="1">
    <location>
        <begin position="20"/>
        <end position="44"/>
    </location>
</feature>
<accession>A0A919SDT5</accession>
<dbReference type="EMBL" id="BOQL01000029">
    <property type="protein sequence ID" value="GIM70006.1"/>
    <property type="molecule type" value="Genomic_DNA"/>
</dbReference>
<dbReference type="Proteomes" id="UP000681340">
    <property type="component" value="Unassembled WGS sequence"/>
</dbReference>
<proteinExistence type="predicted"/>
<evidence type="ECO:0000259" key="2">
    <source>
        <dbReference type="Pfam" id="PF13349"/>
    </source>
</evidence>
<feature type="domain" description="DUF4097" evidence="2">
    <location>
        <begin position="126"/>
        <end position="270"/>
    </location>
</feature>
<evidence type="ECO:0000256" key="1">
    <source>
        <dbReference type="SAM" id="Phobius"/>
    </source>
</evidence>
<name>A0A919SDT5_9ACTN</name>
<gene>
    <name evidence="3" type="ORF">Aau02nite_38980</name>
</gene>
<evidence type="ECO:0000313" key="3">
    <source>
        <dbReference type="EMBL" id="GIM70006.1"/>
    </source>
</evidence>
<evidence type="ECO:0000313" key="4">
    <source>
        <dbReference type="Proteomes" id="UP000681340"/>
    </source>
</evidence>
<keyword evidence="1" id="KW-1133">Transmembrane helix</keyword>
<comment type="caution">
    <text evidence="3">The sequence shown here is derived from an EMBL/GenBank/DDBJ whole genome shotgun (WGS) entry which is preliminary data.</text>
</comment>
<keyword evidence="1" id="KW-0812">Transmembrane</keyword>
<dbReference type="Pfam" id="PF13349">
    <property type="entry name" value="DUF4097"/>
    <property type="match status" value="1"/>
</dbReference>